<evidence type="ECO:0000256" key="3">
    <source>
        <dbReference type="ARBA" id="ARBA00013061"/>
    </source>
</evidence>
<keyword evidence="6 8" id="KW-0418">Kinase</keyword>
<evidence type="ECO:0000256" key="6">
    <source>
        <dbReference type="ARBA" id="ARBA00022777"/>
    </source>
</evidence>
<reference evidence="10 11" key="1">
    <citation type="submission" date="2019-08" db="EMBL/GenBank/DDBJ databases">
        <title>Genomes of Antarctic Bizionia species.</title>
        <authorList>
            <person name="Bowman J.P."/>
        </authorList>
    </citation>
    <scope>NUCLEOTIDE SEQUENCE [LARGE SCALE GENOMIC DNA]</scope>
    <source>
        <strain evidence="10 11">IC164</strain>
    </source>
</reference>
<dbReference type="Gene3D" id="3.40.50.1260">
    <property type="entry name" value="Phosphoglycerate kinase, N-terminal domain"/>
    <property type="match status" value="2"/>
</dbReference>
<gene>
    <name evidence="8" type="primary">pgk</name>
    <name evidence="10" type="ORF">ES677_04630</name>
</gene>
<dbReference type="InterPro" id="IPR001576">
    <property type="entry name" value="Phosphoglycerate_kinase"/>
</dbReference>
<proteinExistence type="inferred from homology"/>
<dbReference type="PRINTS" id="PR00477">
    <property type="entry name" value="PHGLYCKINASE"/>
</dbReference>
<comment type="subunit">
    <text evidence="8">Monomer.</text>
</comment>
<keyword evidence="8" id="KW-0324">Glycolysis</keyword>
<evidence type="ECO:0000256" key="7">
    <source>
        <dbReference type="ARBA" id="ARBA00022840"/>
    </source>
</evidence>
<dbReference type="EC" id="2.7.2.3" evidence="3 8"/>
<dbReference type="PANTHER" id="PTHR11406:SF23">
    <property type="entry name" value="PHOSPHOGLYCERATE KINASE 1, CHLOROPLASTIC-RELATED"/>
    <property type="match status" value="1"/>
</dbReference>
<protein>
    <recommendedName>
        <fullName evidence="3 8">Phosphoglycerate kinase</fullName>
        <ecNumber evidence="3 8">2.7.2.3</ecNumber>
    </recommendedName>
</protein>
<evidence type="ECO:0000256" key="4">
    <source>
        <dbReference type="ARBA" id="ARBA00022679"/>
    </source>
</evidence>
<organism evidence="10 11">
    <name type="scientific">Bizionia gelidisalsuginis</name>
    <dbReference type="NCBI Taxonomy" id="291188"/>
    <lineage>
        <taxon>Bacteria</taxon>
        <taxon>Pseudomonadati</taxon>
        <taxon>Bacteroidota</taxon>
        <taxon>Flavobacteriia</taxon>
        <taxon>Flavobacteriales</taxon>
        <taxon>Flavobacteriaceae</taxon>
        <taxon>Bizionia</taxon>
    </lineage>
</organism>
<dbReference type="InterPro" id="IPR036043">
    <property type="entry name" value="Phosphoglycerate_kinase_sf"/>
</dbReference>
<dbReference type="CDD" id="cd00318">
    <property type="entry name" value="Phosphoglycerate_kinase"/>
    <property type="match status" value="1"/>
</dbReference>
<comment type="similarity">
    <text evidence="2 8 9">Belongs to the phosphoglycerate kinase family.</text>
</comment>
<comment type="subcellular location">
    <subcellularLocation>
        <location evidence="8">Cytoplasm</location>
    </subcellularLocation>
</comment>
<feature type="binding site" evidence="8">
    <location>
        <position position="292"/>
    </location>
    <ligand>
        <name>ATP</name>
        <dbReference type="ChEBI" id="CHEBI:30616"/>
    </ligand>
</feature>
<dbReference type="HAMAP" id="MF_00145">
    <property type="entry name" value="Phosphoglyc_kinase"/>
    <property type="match status" value="1"/>
</dbReference>
<dbReference type="Proteomes" id="UP000323621">
    <property type="component" value="Unassembled WGS sequence"/>
</dbReference>
<keyword evidence="4 8" id="KW-0808">Transferase</keyword>
<keyword evidence="5 8" id="KW-0547">Nucleotide-binding</keyword>
<dbReference type="EMBL" id="VSKN01000004">
    <property type="protein sequence ID" value="TYC15632.1"/>
    <property type="molecule type" value="Genomic_DNA"/>
</dbReference>
<sequence>MKTLQDFNFKDKKALIRVDFNVPLDANFKVTDATRIASAKPTLIKILEDGGSCILMSHLGRPKGVQDAFSLKHIINTVEDIIGVETKFVSNCVGVEAEEAAANLKPGELLILENLRFHEEETAGDKDFAEKLSKLGDIYVNDAFGTAHRAHASTTVIAQFFPGKKCFGSLLEKEIKSIDKVLKDGEKPVLAILGGAKVSSKITIIENILDKIDHLIIGGGMAFTFVKAQGGNIGDSICEDDKMELALSILKQAEDKKVKIHIPSDVVAADAFNNTANTKVVAISAIPEGYQGLDVGPESIKQFHDVVLQCKTILWNGPLGVFEMENFSKGTIALGASIAEATKNGAFSLVGGGDSVAAVKQFGFEKKVSYVSTGGGAMLESLEGKTLPGIAAILKD</sequence>
<feature type="binding site" evidence="8">
    <location>
        <position position="149"/>
    </location>
    <ligand>
        <name>substrate</name>
    </ligand>
</feature>
<evidence type="ECO:0000256" key="2">
    <source>
        <dbReference type="ARBA" id="ARBA00008982"/>
    </source>
</evidence>
<keyword evidence="8" id="KW-0963">Cytoplasm</keyword>
<feature type="binding site" evidence="8">
    <location>
        <position position="116"/>
    </location>
    <ligand>
        <name>substrate</name>
    </ligand>
</feature>
<dbReference type="Pfam" id="PF00162">
    <property type="entry name" value="PGK"/>
    <property type="match status" value="1"/>
</dbReference>
<accession>A0ABY3MCM8</accession>
<comment type="caution">
    <text evidence="10">The sequence shown here is derived from an EMBL/GenBank/DDBJ whole genome shotgun (WGS) entry which is preliminary data.</text>
</comment>
<evidence type="ECO:0000256" key="5">
    <source>
        <dbReference type="ARBA" id="ARBA00022741"/>
    </source>
</evidence>
<evidence type="ECO:0000313" key="10">
    <source>
        <dbReference type="EMBL" id="TYC15632.1"/>
    </source>
</evidence>
<feature type="binding site" evidence="8">
    <location>
        <begin position="58"/>
        <end position="61"/>
    </location>
    <ligand>
        <name>substrate</name>
    </ligand>
</feature>
<keyword evidence="11" id="KW-1185">Reference proteome</keyword>
<dbReference type="PANTHER" id="PTHR11406">
    <property type="entry name" value="PHOSPHOGLYCERATE KINASE"/>
    <property type="match status" value="1"/>
</dbReference>
<dbReference type="InterPro" id="IPR015824">
    <property type="entry name" value="Phosphoglycerate_kinase_N"/>
</dbReference>
<comment type="pathway">
    <text evidence="8">Carbohydrate degradation; glycolysis; pyruvate from D-glyceraldehyde 3-phosphate: step 2/5.</text>
</comment>
<feature type="binding site" evidence="8">
    <location>
        <position position="323"/>
    </location>
    <ligand>
        <name>ATP</name>
        <dbReference type="ChEBI" id="CHEBI:30616"/>
    </ligand>
</feature>
<keyword evidence="7 8" id="KW-0067">ATP-binding</keyword>
<feature type="binding site" evidence="8">
    <location>
        <begin position="19"/>
        <end position="21"/>
    </location>
    <ligand>
        <name>substrate</name>
    </ligand>
</feature>
<evidence type="ECO:0000313" key="11">
    <source>
        <dbReference type="Proteomes" id="UP000323621"/>
    </source>
</evidence>
<dbReference type="PIRSF" id="PIRSF000724">
    <property type="entry name" value="Pgk"/>
    <property type="match status" value="1"/>
</dbReference>
<feature type="binding site" evidence="8">
    <location>
        <begin position="352"/>
        <end position="355"/>
    </location>
    <ligand>
        <name>ATP</name>
        <dbReference type="ChEBI" id="CHEBI:30616"/>
    </ligand>
</feature>
<dbReference type="RefSeq" id="WP_148380564.1">
    <property type="nucleotide sequence ID" value="NZ_VSKN01000004.1"/>
</dbReference>
<comment type="catalytic activity">
    <reaction evidence="1 8 9">
        <text>(2R)-3-phosphoglycerate + ATP = (2R)-3-phospho-glyceroyl phosphate + ADP</text>
        <dbReference type="Rhea" id="RHEA:14801"/>
        <dbReference type="ChEBI" id="CHEBI:30616"/>
        <dbReference type="ChEBI" id="CHEBI:57604"/>
        <dbReference type="ChEBI" id="CHEBI:58272"/>
        <dbReference type="ChEBI" id="CHEBI:456216"/>
        <dbReference type="EC" id="2.7.2.3"/>
    </reaction>
</comment>
<evidence type="ECO:0000256" key="9">
    <source>
        <dbReference type="RuleBase" id="RU000532"/>
    </source>
</evidence>
<feature type="binding site" evidence="8">
    <location>
        <position position="35"/>
    </location>
    <ligand>
        <name>substrate</name>
    </ligand>
</feature>
<dbReference type="GO" id="GO:0016301">
    <property type="term" value="F:kinase activity"/>
    <property type="evidence" value="ECO:0007669"/>
    <property type="project" value="UniProtKB-KW"/>
</dbReference>
<feature type="binding site" evidence="8">
    <location>
        <position position="201"/>
    </location>
    <ligand>
        <name>ATP</name>
        <dbReference type="ChEBI" id="CHEBI:30616"/>
    </ligand>
</feature>
<evidence type="ECO:0000256" key="1">
    <source>
        <dbReference type="ARBA" id="ARBA00000642"/>
    </source>
</evidence>
<name>A0ABY3MCM8_9FLAO</name>
<evidence type="ECO:0000256" key="8">
    <source>
        <dbReference type="HAMAP-Rule" id="MF_00145"/>
    </source>
</evidence>
<dbReference type="SUPFAM" id="SSF53748">
    <property type="entry name" value="Phosphoglycerate kinase"/>
    <property type="match status" value="1"/>
</dbReference>